<dbReference type="Proteomes" id="UP000199170">
    <property type="component" value="Unassembled WGS sequence"/>
</dbReference>
<gene>
    <name evidence="1" type="ORF">SAMN04487946_10388</name>
</gene>
<reference evidence="2" key="1">
    <citation type="submission" date="2016-10" db="EMBL/GenBank/DDBJ databases">
        <authorList>
            <person name="Varghese N."/>
            <person name="Submissions S."/>
        </authorList>
    </citation>
    <scope>NUCLEOTIDE SEQUENCE [LARGE SCALE GENOMIC DNA]</scope>
    <source>
        <strain evidence="2">CGMCC 1.10118</strain>
    </source>
</reference>
<dbReference type="InterPro" id="IPR023214">
    <property type="entry name" value="HAD_sf"/>
</dbReference>
<dbReference type="AlphaFoldDB" id="A0A1H3F211"/>
<dbReference type="InterPro" id="IPR023198">
    <property type="entry name" value="PGP-like_dom2"/>
</dbReference>
<dbReference type="InterPro" id="IPR050155">
    <property type="entry name" value="HAD-like_hydrolase_sf"/>
</dbReference>
<evidence type="ECO:0000313" key="2">
    <source>
        <dbReference type="Proteomes" id="UP000199170"/>
    </source>
</evidence>
<dbReference type="GO" id="GO:0006281">
    <property type="term" value="P:DNA repair"/>
    <property type="evidence" value="ECO:0007669"/>
    <property type="project" value="TreeGrafter"/>
</dbReference>
<dbReference type="SUPFAM" id="SSF56784">
    <property type="entry name" value="HAD-like"/>
    <property type="match status" value="1"/>
</dbReference>
<dbReference type="Gene3D" id="3.40.50.1000">
    <property type="entry name" value="HAD superfamily/HAD-like"/>
    <property type="match status" value="1"/>
</dbReference>
<dbReference type="PANTHER" id="PTHR43434:SF1">
    <property type="entry name" value="PHOSPHOGLYCOLATE PHOSPHATASE"/>
    <property type="match status" value="1"/>
</dbReference>
<dbReference type="Gene3D" id="1.10.150.240">
    <property type="entry name" value="Putative phosphatase, domain 2"/>
    <property type="match status" value="1"/>
</dbReference>
<keyword evidence="2" id="KW-1185">Reference proteome</keyword>
<dbReference type="RefSeq" id="WP_089766327.1">
    <property type="nucleotide sequence ID" value="NZ_FNPB01000003.1"/>
</dbReference>
<dbReference type="EMBL" id="FNPB01000003">
    <property type="protein sequence ID" value="SDX84905.1"/>
    <property type="molecule type" value="Genomic_DNA"/>
</dbReference>
<dbReference type="PANTHER" id="PTHR43434">
    <property type="entry name" value="PHOSPHOGLYCOLATE PHOSPHATASE"/>
    <property type="match status" value="1"/>
</dbReference>
<dbReference type="InterPro" id="IPR036412">
    <property type="entry name" value="HAD-like_sf"/>
</dbReference>
<organism evidence="1 2">
    <name type="scientific">Halobellus clavatus</name>
    <dbReference type="NCBI Taxonomy" id="660517"/>
    <lineage>
        <taxon>Archaea</taxon>
        <taxon>Methanobacteriati</taxon>
        <taxon>Methanobacteriota</taxon>
        <taxon>Stenosarchaea group</taxon>
        <taxon>Halobacteria</taxon>
        <taxon>Halobacteriales</taxon>
        <taxon>Haloferacaceae</taxon>
        <taxon>Halobellus</taxon>
    </lineage>
</organism>
<name>A0A1H3F211_9EURY</name>
<proteinExistence type="predicted"/>
<dbReference type="GO" id="GO:0008967">
    <property type="term" value="F:phosphoglycolate phosphatase activity"/>
    <property type="evidence" value="ECO:0007669"/>
    <property type="project" value="TreeGrafter"/>
</dbReference>
<dbReference type="STRING" id="660517.SAMN04487946_10388"/>
<dbReference type="InterPro" id="IPR041492">
    <property type="entry name" value="HAD_2"/>
</dbReference>
<dbReference type="OrthoDB" id="212720at2157"/>
<sequence length="196" mass="21458">MTDRSLTTAERPLSAFEAAVWDLDGTLVRLPVDWDAVTRDVASVFEAAGIDATGADLWQLLERSGDAGLRTEVERTIADHERREASSADRLPSADAVGRFEAEGVCSLNCEDACRVALETHGLSPYVDAIVGRDSLDVWKPDPAPLLETVRRLDADAEQTVFVGDSERDEVTARRAGIEFRYVRDLEIDPAGRNEG</sequence>
<accession>A0A1H3F211</accession>
<evidence type="ECO:0000313" key="1">
    <source>
        <dbReference type="EMBL" id="SDX84905.1"/>
    </source>
</evidence>
<dbReference type="Pfam" id="PF13419">
    <property type="entry name" value="HAD_2"/>
    <property type="match status" value="1"/>
</dbReference>
<protein>
    <submittedName>
        <fullName evidence="1">Phosphoglycolate phosphatase</fullName>
    </submittedName>
</protein>